<sequence length="104" mass="10450">MTEAVFQLGAGVAGGLRQLTGEGRAQVVRAHRAELAVGVGGLQVADPADVADGGVDGAGDSRLSGAARRDRGRRQKQCLRDRAGVAGAFGLQLVGRRGAGVSVS</sequence>
<keyword evidence="3" id="KW-1185">Reference proteome</keyword>
<reference evidence="2" key="2">
    <citation type="submission" date="2023-01" db="EMBL/GenBank/DDBJ databases">
        <authorList>
            <person name="Sun Q."/>
            <person name="Evtushenko L."/>
        </authorList>
    </citation>
    <scope>NUCLEOTIDE SEQUENCE</scope>
    <source>
        <strain evidence="2">VKM Ac-2007</strain>
    </source>
</reference>
<feature type="region of interest" description="Disordered" evidence="1">
    <location>
        <begin position="53"/>
        <end position="77"/>
    </location>
</feature>
<gene>
    <name evidence="2" type="ORF">GCM10017600_26890</name>
</gene>
<protein>
    <submittedName>
        <fullName evidence="2">Uncharacterized protein</fullName>
    </submittedName>
</protein>
<evidence type="ECO:0000256" key="1">
    <source>
        <dbReference type="SAM" id="MobiDB-lite"/>
    </source>
</evidence>
<proteinExistence type="predicted"/>
<accession>A0A9W6MD08</accession>
<comment type="caution">
    <text evidence="2">The sequence shown here is derived from an EMBL/GenBank/DDBJ whole genome shotgun (WGS) entry which is preliminary data.</text>
</comment>
<name>A0A9W6MD08_9ACTN</name>
<evidence type="ECO:0000313" key="3">
    <source>
        <dbReference type="Proteomes" id="UP001143474"/>
    </source>
</evidence>
<evidence type="ECO:0000313" key="2">
    <source>
        <dbReference type="EMBL" id="GLK09283.1"/>
    </source>
</evidence>
<dbReference type="EMBL" id="BSEV01000004">
    <property type="protein sequence ID" value="GLK09283.1"/>
    <property type="molecule type" value="Genomic_DNA"/>
</dbReference>
<reference evidence="2" key="1">
    <citation type="journal article" date="2014" name="Int. J. Syst. Evol. Microbiol.">
        <title>Complete genome sequence of Corynebacterium casei LMG S-19264T (=DSM 44701T), isolated from a smear-ripened cheese.</title>
        <authorList>
            <consortium name="US DOE Joint Genome Institute (JGI-PGF)"/>
            <person name="Walter F."/>
            <person name="Albersmeier A."/>
            <person name="Kalinowski J."/>
            <person name="Ruckert C."/>
        </authorList>
    </citation>
    <scope>NUCLEOTIDE SEQUENCE</scope>
    <source>
        <strain evidence="2">VKM Ac-2007</strain>
    </source>
</reference>
<dbReference type="Proteomes" id="UP001143474">
    <property type="component" value="Unassembled WGS sequence"/>
</dbReference>
<dbReference type="AlphaFoldDB" id="A0A9W6MD08"/>
<organism evidence="2 3">
    <name type="scientific">Streptosporangium carneum</name>
    <dbReference type="NCBI Taxonomy" id="47481"/>
    <lineage>
        <taxon>Bacteria</taxon>
        <taxon>Bacillati</taxon>
        <taxon>Actinomycetota</taxon>
        <taxon>Actinomycetes</taxon>
        <taxon>Streptosporangiales</taxon>
        <taxon>Streptosporangiaceae</taxon>
        <taxon>Streptosporangium</taxon>
    </lineage>
</organism>